<sequence>MKNWRIIMVTVYSKNNCMQCKMVKKWLTEHTVDFEEINIDEKPEFVQTVLDMGYRAAPVVVKGDVSFSGFNPSELAKLA</sequence>
<dbReference type="GO" id="GO:0045454">
    <property type="term" value="P:cell redox homeostasis"/>
    <property type="evidence" value="ECO:0007669"/>
    <property type="project" value="InterPro"/>
</dbReference>
<dbReference type="InterPro" id="IPR002109">
    <property type="entry name" value="Glutaredoxin"/>
</dbReference>
<keyword evidence="5" id="KW-0249">Electron transport</keyword>
<keyword evidence="6" id="KW-1015">Disulfide bond</keyword>
<dbReference type="InterPro" id="IPR036249">
    <property type="entry name" value="Thioredoxin-like_sf"/>
</dbReference>
<evidence type="ECO:0000256" key="6">
    <source>
        <dbReference type="ARBA" id="ARBA00023157"/>
    </source>
</evidence>
<dbReference type="InterPro" id="IPR051548">
    <property type="entry name" value="Grx-like_ET"/>
</dbReference>
<evidence type="ECO:0000256" key="1">
    <source>
        <dbReference type="ARBA" id="ARBA00002292"/>
    </source>
</evidence>
<evidence type="ECO:0000256" key="5">
    <source>
        <dbReference type="ARBA" id="ARBA00022982"/>
    </source>
</evidence>
<accession>F9VEM9</accession>
<dbReference type="HOGENOM" id="CLU_026126_9_3_9"/>
<dbReference type="InterPro" id="IPR011909">
    <property type="entry name" value="GlrX_NrdH"/>
</dbReference>
<reference evidence="9 10" key="1">
    <citation type="journal article" date="2011" name="PLoS ONE">
        <title>Complete genome sequence and comparative analysis of the fish pathogen Lactococcus garvieae.</title>
        <authorList>
            <person name="Morita H."/>
            <person name="Toh H."/>
            <person name="Oshima K."/>
            <person name="Yoshizaki M."/>
            <person name="Kawanishi M."/>
            <person name="Nakaya K."/>
            <person name="Suzuki T."/>
            <person name="Miyauchi E."/>
            <person name="Ishii Y."/>
            <person name="Tanabe S."/>
            <person name="Murakami M."/>
            <person name="Hattori M."/>
        </authorList>
    </citation>
    <scope>NUCLEOTIDE SEQUENCE [LARGE SCALE GENOMIC DNA]</scope>
    <source>
        <strain evidence="9 10">Lg2</strain>
    </source>
</reference>
<dbReference type="AlphaFoldDB" id="F9VEM9"/>
<dbReference type="EMBL" id="AP009333">
    <property type="protein sequence ID" value="BAK60780.1"/>
    <property type="molecule type" value="Genomic_DNA"/>
</dbReference>
<protein>
    <recommendedName>
        <fullName evidence="3">Glutaredoxin-like protein NrdH</fullName>
    </recommendedName>
</protein>
<keyword evidence="4" id="KW-0813">Transport</keyword>
<feature type="domain" description="Glutaredoxin" evidence="8">
    <location>
        <begin position="9"/>
        <end position="64"/>
    </location>
</feature>
<dbReference type="GO" id="GO:0009055">
    <property type="term" value="F:electron transfer activity"/>
    <property type="evidence" value="ECO:0007669"/>
    <property type="project" value="TreeGrafter"/>
</dbReference>
<evidence type="ECO:0000313" key="9">
    <source>
        <dbReference type="EMBL" id="BAK60780.1"/>
    </source>
</evidence>
<dbReference type="Proteomes" id="UP000008520">
    <property type="component" value="Chromosome"/>
</dbReference>
<dbReference type="PANTHER" id="PTHR34386">
    <property type="entry name" value="GLUTAREDOXIN"/>
    <property type="match status" value="1"/>
</dbReference>
<name>F9VEM9_LACGL</name>
<evidence type="ECO:0000313" key="10">
    <source>
        <dbReference type="Proteomes" id="UP000008520"/>
    </source>
</evidence>
<dbReference type="PATRIC" id="fig|420890.5.peg.1308"/>
<keyword evidence="7" id="KW-0676">Redox-active center</keyword>
<proteinExistence type="inferred from homology"/>
<dbReference type="Pfam" id="PF00462">
    <property type="entry name" value="Glutaredoxin"/>
    <property type="match status" value="1"/>
</dbReference>
<dbReference type="STRING" id="420890.LCGL_1320"/>
<dbReference type="KEGG" id="lgv:LCGL_1320"/>
<gene>
    <name evidence="9" type="ordered locus">LCGL_1320</name>
</gene>
<comment type="similarity">
    <text evidence="2">Belongs to the glutaredoxin family.</text>
</comment>
<dbReference type="CDD" id="cd02976">
    <property type="entry name" value="NrdH"/>
    <property type="match status" value="1"/>
</dbReference>
<dbReference type="Gene3D" id="3.40.30.10">
    <property type="entry name" value="Glutaredoxin"/>
    <property type="match status" value="1"/>
</dbReference>
<keyword evidence="10" id="KW-1185">Reference proteome</keyword>
<organism evidence="9 10">
    <name type="scientific">Lactococcus garvieae (strain Lg2)</name>
    <name type="common">Enterococcus seriolicida</name>
    <dbReference type="NCBI Taxonomy" id="420890"/>
    <lineage>
        <taxon>Bacteria</taxon>
        <taxon>Bacillati</taxon>
        <taxon>Bacillota</taxon>
        <taxon>Bacilli</taxon>
        <taxon>Lactobacillales</taxon>
        <taxon>Streptococcaceae</taxon>
        <taxon>Lactococcus</taxon>
    </lineage>
</organism>
<dbReference type="PROSITE" id="PS51354">
    <property type="entry name" value="GLUTAREDOXIN_2"/>
    <property type="match status" value="1"/>
</dbReference>
<evidence type="ECO:0000256" key="3">
    <source>
        <dbReference type="ARBA" id="ARBA00017945"/>
    </source>
</evidence>
<dbReference type="SUPFAM" id="SSF52833">
    <property type="entry name" value="Thioredoxin-like"/>
    <property type="match status" value="1"/>
</dbReference>
<dbReference type="NCBIfam" id="TIGR02194">
    <property type="entry name" value="GlrX_NrdH"/>
    <property type="match status" value="1"/>
</dbReference>
<evidence type="ECO:0000256" key="7">
    <source>
        <dbReference type="ARBA" id="ARBA00023284"/>
    </source>
</evidence>
<dbReference type="PANTHER" id="PTHR34386:SF1">
    <property type="entry name" value="GLUTAREDOXIN-LIKE PROTEIN NRDH"/>
    <property type="match status" value="1"/>
</dbReference>
<dbReference type="eggNOG" id="COG0695">
    <property type="taxonomic scope" value="Bacteria"/>
</dbReference>
<evidence type="ECO:0000256" key="2">
    <source>
        <dbReference type="ARBA" id="ARBA00007787"/>
    </source>
</evidence>
<comment type="function">
    <text evidence="1">Electron transport system for the ribonucleotide reductase system NrdEF.</text>
</comment>
<evidence type="ECO:0000259" key="8">
    <source>
        <dbReference type="Pfam" id="PF00462"/>
    </source>
</evidence>
<evidence type="ECO:0000256" key="4">
    <source>
        <dbReference type="ARBA" id="ARBA00022448"/>
    </source>
</evidence>